<keyword evidence="3 6" id="KW-0547">Nucleotide-binding</keyword>
<dbReference type="PANTHER" id="PTHR24353">
    <property type="entry name" value="CYCLIC NUCLEOTIDE-DEPENDENT PROTEIN KINASE"/>
    <property type="match status" value="1"/>
</dbReference>
<organism evidence="10">
    <name type="scientific">Enterobius vermicularis</name>
    <name type="common">Human pinworm</name>
    <dbReference type="NCBI Taxonomy" id="51028"/>
    <lineage>
        <taxon>Eukaryota</taxon>
        <taxon>Metazoa</taxon>
        <taxon>Ecdysozoa</taxon>
        <taxon>Nematoda</taxon>
        <taxon>Chromadorea</taxon>
        <taxon>Rhabditida</taxon>
        <taxon>Spirurina</taxon>
        <taxon>Oxyuridomorpha</taxon>
        <taxon>Oxyuroidea</taxon>
        <taxon>Oxyuridae</taxon>
        <taxon>Enterobius</taxon>
    </lineage>
</organism>
<dbReference type="OrthoDB" id="63267at2759"/>
<reference evidence="10" key="1">
    <citation type="submission" date="2017-02" db="UniProtKB">
        <authorList>
            <consortium name="WormBaseParasite"/>
        </authorList>
    </citation>
    <scope>IDENTIFICATION</scope>
</reference>
<dbReference type="PANTHER" id="PTHR24353:SF147">
    <property type="entry name" value="CGMP-DEPENDENT SERINE_THREONIN PROTEIN KINASE-RELATED"/>
    <property type="match status" value="1"/>
</dbReference>
<name>A0A0N4V2V3_ENTVE</name>
<evidence type="ECO:0000313" key="10">
    <source>
        <dbReference type="WBParaSite" id="EVEC_0000435201-mRNA-1"/>
    </source>
</evidence>
<dbReference type="FunFam" id="3.30.200.20:FF:000042">
    <property type="entry name" value="Aurora kinase A"/>
    <property type="match status" value="1"/>
</dbReference>
<dbReference type="EMBL" id="UXUI01007753">
    <property type="protein sequence ID" value="VDD89309.1"/>
    <property type="molecule type" value="Genomic_DNA"/>
</dbReference>
<dbReference type="GO" id="GO:0004690">
    <property type="term" value="F:cyclic nucleotide-dependent protein kinase activity"/>
    <property type="evidence" value="ECO:0007669"/>
    <property type="project" value="UniProtKB-ARBA"/>
</dbReference>
<dbReference type="PROSITE" id="PS00107">
    <property type="entry name" value="PROTEIN_KINASE_ATP"/>
    <property type="match status" value="1"/>
</dbReference>
<evidence type="ECO:0000256" key="4">
    <source>
        <dbReference type="ARBA" id="ARBA00022777"/>
    </source>
</evidence>
<protein>
    <submittedName>
        <fullName evidence="10">Protein kinase domain-containing protein</fullName>
    </submittedName>
</protein>
<reference evidence="8 9" key="2">
    <citation type="submission" date="2018-10" db="EMBL/GenBank/DDBJ databases">
        <authorList>
            <consortium name="Pathogen Informatics"/>
        </authorList>
    </citation>
    <scope>NUCLEOTIDE SEQUENCE [LARGE SCALE GENOMIC DNA]</scope>
</reference>
<evidence type="ECO:0000256" key="3">
    <source>
        <dbReference type="ARBA" id="ARBA00022741"/>
    </source>
</evidence>
<keyword evidence="2" id="KW-0808">Transferase</keyword>
<sequence>MFKSAIELLLSVLSSHTFRRFRFLTSSPLLEQLKFILRLLFPDYFGKPFYVCPTTEPESSENFKNLNLSDLTLVNTLGEGGFSKVHLVRRNSNSRLYALKVMEKPMFAKKAQRKHIIAERDILLSCENPYIVRLYRTFRDSERLYMLMEFCTGSELWTLIHKKYCIFMFFTGHIFVFYLIQACELCGCSDARNKQYYQHLTEQNLYMRVVSCIISTCILDTIDFGFAKKLEPQGKTYSFLGTPQYVAPEMVLQQGHDTAVDLWALGILIYEMLTGAPPFMYQDNEEIYEAVLRGFGDRNVIWPSRLSSEVIDLIQKLCHPDPYTRLGYSNMQEAREHKWFRGLEFKRLQRSNSVPQVTATF</sequence>
<dbReference type="STRING" id="51028.A0A0N4V2V3"/>
<keyword evidence="5 6" id="KW-0067">ATP-binding</keyword>
<evidence type="ECO:0000256" key="5">
    <source>
        <dbReference type="ARBA" id="ARBA00022840"/>
    </source>
</evidence>
<dbReference type="InterPro" id="IPR017441">
    <property type="entry name" value="Protein_kinase_ATP_BS"/>
</dbReference>
<evidence type="ECO:0000313" key="9">
    <source>
        <dbReference type="Proteomes" id="UP000274131"/>
    </source>
</evidence>
<feature type="domain" description="Protein kinase" evidence="7">
    <location>
        <begin position="71"/>
        <end position="340"/>
    </location>
</feature>
<keyword evidence="1" id="KW-0723">Serine/threonine-protein kinase</keyword>
<dbReference type="InterPro" id="IPR011009">
    <property type="entry name" value="Kinase-like_dom_sf"/>
</dbReference>
<keyword evidence="9" id="KW-1185">Reference proteome</keyword>
<dbReference type="AlphaFoldDB" id="A0A0N4V2V3"/>
<dbReference type="WBParaSite" id="EVEC_0000435201-mRNA-1">
    <property type="protein sequence ID" value="EVEC_0000435201-mRNA-1"/>
    <property type="gene ID" value="EVEC_0000435201"/>
</dbReference>
<gene>
    <name evidence="8" type="ORF">EVEC_LOCUS4060</name>
</gene>
<feature type="binding site" evidence="6">
    <location>
        <position position="110"/>
    </location>
    <ligand>
        <name>ATP</name>
        <dbReference type="ChEBI" id="CHEBI:30616"/>
    </ligand>
</feature>
<proteinExistence type="predicted"/>
<evidence type="ECO:0000259" key="7">
    <source>
        <dbReference type="PROSITE" id="PS50011"/>
    </source>
</evidence>
<accession>A0A0N4V2V3</accession>
<evidence type="ECO:0000313" key="8">
    <source>
        <dbReference type="EMBL" id="VDD89309.1"/>
    </source>
</evidence>
<evidence type="ECO:0000256" key="6">
    <source>
        <dbReference type="PROSITE-ProRule" id="PRU10141"/>
    </source>
</evidence>
<evidence type="ECO:0000256" key="2">
    <source>
        <dbReference type="ARBA" id="ARBA00022679"/>
    </source>
</evidence>
<dbReference type="PROSITE" id="PS50011">
    <property type="entry name" value="PROTEIN_KINASE_DOM"/>
    <property type="match status" value="1"/>
</dbReference>
<dbReference type="Proteomes" id="UP000274131">
    <property type="component" value="Unassembled WGS sequence"/>
</dbReference>
<dbReference type="Gene3D" id="1.10.510.10">
    <property type="entry name" value="Transferase(Phosphotransferase) domain 1"/>
    <property type="match status" value="1"/>
</dbReference>
<dbReference type="Gene3D" id="3.30.200.20">
    <property type="entry name" value="Phosphorylase Kinase, domain 1"/>
    <property type="match status" value="1"/>
</dbReference>
<dbReference type="InterPro" id="IPR000719">
    <property type="entry name" value="Prot_kinase_dom"/>
</dbReference>
<dbReference type="GO" id="GO:0005524">
    <property type="term" value="F:ATP binding"/>
    <property type="evidence" value="ECO:0007669"/>
    <property type="project" value="UniProtKB-UniRule"/>
</dbReference>
<dbReference type="SUPFAM" id="SSF56112">
    <property type="entry name" value="Protein kinase-like (PK-like)"/>
    <property type="match status" value="1"/>
</dbReference>
<keyword evidence="4" id="KW-0418">Kinase</keyword>
<dbReference type="Pfam" id="PF00069">
    <property type="entry name" value="Pkinase"/>
    <property type="match status" value="1"/>
</dbReference>
<evidence type="ECO:0000256" key="1">
    <source>
        <dbReference type="ARBA" id="ARBA00022527"/>
    </source>
</evidence>